<dbReference type="GO" id="GO:0016020">
    <property type="term" value="C:membrane"/>
    <property type="evidence" value="ECO:0007669"/>
    <property type="project" value="UniProtKB-SubCell"/>
</dbReference>
<organism evidence="7 8">
    <name type="scientific">Methylovulum psychrotolerans</name>
    <dbReference type="NCBI Taxonomy" id="1704499"/>
    <lineage>
        <taxon>Bacteria</taxon>
        <taxon>Pseudomonadati</taxon>
        <taxon>Pseudomonadota</taxon>
        <taxon>Gammaproteobacteria</taxon>
        <taxon>Methylococcales</taxon>
        <taxon>Methylococcaceae</taxon>
        <taxon>Methylovulum</taxon>
    </lineage>
</organism>
<comment type="subcellular location">
    <subcellularLocation>
        <location evidence="1">Membrane</location>
        <topology evidence="1">Single-pass membrane protein</topology>
    </subcellularLocation>
</comment>
<dbReference type="AlphaFoldDB" id="A0A1Z4BU93"/>
<name>A0A1Z4BU93_9GAMM</name>
<evidence type="ECO:0000256" key="5">
    <source>
        <dbReference type="SAM" id="MobiDB-lite"/>
    </source>
</evidence>
<dbReference type="KEGG" id="mpsy:CEK71_01315"/>
<keyword evidence="7" id="KW-0675">Receptor</keyword>
<sequence length="224" mass="24128">MEKYQRWLRNLPLIIGIVLALLIAVAVYFLQGMFQKPAQAKKQMQQITMIQPPPPPPPPPPEQKPPEPEPEPEKMPEPEPEKEPEPAPEAAAEPAGEELGVDADSGAGSDGFGLIGKKGGRGLLGGTAGSAAIWYGGQVKRGLEEELQRLLTDSPARKAAYSVQMNVWVNADGSVNRVELASPSGKPEVDQAIRAALPTLRFSLAKPPPETMPQPIKLRVTSRI</sequence>
<dbReference type="OrthoDB" id="5574353at2"/>
<feature type="transmembrane region" description="Helical" evidence="6">
    <location>
        <begin position="12"/>
        <end position="34"/>
    </location>
</feature>
<feature type="compositionally biased region" description="Pro residues" evidence="5">
    <location>
        <begin position="51"/>
        <end position="63"/>
    </location>
</feature>
<dbReference type="EMBL" id="CP022129">
    <property type="protein sequence ID" value="ASF44810.1"/>
    <property type="molecule type" value="Genomic_DNA"/>
</dbReference>
<evidence type="ECO:0000256" key="1">
    <source>
        <dbReference type="ARBA" id="ARBA00004167"/>
    </source>
</evidence>
<evidence type="ECO:0000313" key="7">
    <source>
        <dbReference type="EMBL" id="ASF44810.1"/>
    </source>
</evidence>
<protein>
    <submittedName>
        <fullName evidence="7">TonB-dependent receptor</fullName>
    </submittedName>
</protein>
<feature type="region of interest" description="Disordered" evidence="5">
    <location>
        <begin position="41"/>
        <end position="107"/>
    </location>
</feature>
<dbReference type="Proteomes" id="UP000197019">
    <property type="component" value="Chromosome"/>
</dbReference>
<reference evidence="7 8" key="1">
    <citation type="submission" date="2017-06" db="EMBL/GenBank/DDBJ databases">
        <title>Genome Sequencing of the methanotroph Methylovulum psychrotolerants str. HV10-M2 isolated from a high-altitude environment.</title>
        <authorList>
            <person name="Mateos-Rivera A."/>
        </authorList>
    </citation>
    <scope>NUCLEOTIDE SEQUENCE [LARGE SCALE GENOMIC DNA]</scope>
    <source>
        <strain evidence="7 8">HV10_M2</strain>
    </source>
</reference>
<proteinExistence type="predicted"/>
<keyword evidence="2 6" id="KW-0812">Transmembrane</keyword>
<dbReference type="RefSeq" id="WP_088617693.1">
    <property type="nucleotide sequence ID" value="NZ_CP022129.1"/>
</dbReference>
<feature type="compositionally biased region" description="Basic and acidic residues" evidence="5">
    <location>
        <begin position="64"/>
        <end position="85"/>
    </location>
</feature>
<evidence type="ECO:0000256" key="4">
    <source>
        <dbReference type="ARBA" id="ARBA00023136"/>
    </source>
</evidence>
<evidence type="ECO:0000256" key="6">
    <source>
        <dbReference type="SAM" id="Phobius"/>
    </source>
</evidence>
<keyword evidence="8" id="KW-1185">Reference proteome</keyword>
<dbReference type="NCBIfam" id="TIGR01352">
    <property type="entry name" value="tonB_Cterm"/>
    <property type="match status" value="1"/>
</dbReference>
<dbReference type="Pfam" id="PF13103">
    <property type="entry name" value="TonB_2"/>
    <property type="match status" value="1"/>
</dbReference>
<dbReference type="InterPro" id="IPR006260">
    <property type="entry name" value="TonB/TolA_C"/>
</dbReference>
<dbReference type="Gene3D" id="3.30.1150.10">
    <property type="match status" value="1"/>
</dbReference>
<dbReference type="SUPFAM" id="SSF74653">
    <property type="entry name" value="TolA/TonB C-terminal domain"/>
    <property type="match status" value="1"/>
</dbReference>
<evidence type="ECO:0000256" key="3">
    <source>
        <dbReference type="ARBA" id="ARBA00022989"/>
    </source>
</evidence>
<accession>A0A1Z4BU93</accession>
<keyword evidence="4 6" id="KW-0472">Membrane</keyword>
<evidence type="ECO:0000256" key="2">
    <source>
        <dbReference type="ARBA" id="ARBA00022692"/>
    </source>
</evidence>
<gene>
    <name evidence="7" type="ORF">CEK71_01315</name>
</gene>
<evidence type="ECO:0000313" key="8">
    <source>
        <dbReference type="Proteomes" id="UP000197019"/>
    </source>
</evidence>
<keyword evidence="3 6" id="KW-1133">Transmembrane helix</keyword>